<dbReference type="AlphaFoldDB" id="A0A7X2Z334"/>
<organism evidence="1 2">
    <name type="scientific">Paenibacillus woosongensis</name>
    <dbReference type="NCBI Taxonomy" id="307580"/>
    <lineage>
        <taxon>Bacteria</taxon>
        <taxon>Bacillati</taxon>
        <taxon>Bacillota</taxon>
        <taxon>Bacilli</taxon>
        <taxon>Bacillales</taxon>
        <taxon>Paenibacillaceae</taxon>
        <taxon>Paenibacillus</taxon>
    </lineage>
</organism>
<gene>
    <name evidence="1" type="ORF">GNP95_14080</name>
</gene>
<accession>A0A7X2Z334</accession>
<dbReference type="SUPFAM" id="SSF49785">
    <property type="entry name" value="Galactose-binding domain-like"/>
    <property type="match status" value="1"/>
</dbReference>
<sequence length="52" mass="6140">MSGRQSDWHGMAQSLQGKLTAGRTYDISAAIRQERQQWTNPDYDAAERWKWR</sequence>
<dbReference type="RefSeq" id="WP_196427179.1">
    <property type="nucleotide sequence ID" value="NZ_WNZW01000004.1"/>
</dbReference>
<protein>
    <submittedName>
        <fullName evidence="1">Uncharacterized protein</fullName>
    </submittedName>
</protein>
<evidence type="ECO:0000313" key="2">
    <source>
        <dbReference type="Proteomes" id="UP000447876"/>
    </source>
</evidence>
<dbReference type="EMBL" id="WNZW01000004">
    <property type="protein sequence ID" value="MUG46118.1"/>
    <property type="molecule type" value="Genomic_DNA"/>
</dbReference>
<dbReference type="InterPro" id="IPR008979">
    <property type="entry name" value="Galactose-bd-like_sf"/>
</dbReference>
<reference evidence="1 2" key="1">
    <citation type="submission" date="2019-11" db="EMBL/GenBank/DDBJ databases">
        <title>Draft genome sequences of five Paenibacillus species of dairy origin.</title>
        <authorList>
            <person name="Olajide A.M."/>
            <person name="Chen S."/>
            <person name="Lapointe G."/>
        </authorList>
    </citation>
    <scope>NUCLEOTIDE SEQUENCE [LARGE SCALE GENOMIC DNA]</scope>
    <source>
        <strain evidence="1 2">12CR55</strain>
    </source>
</reference>
<dbReference type="Gene3D" id="2.60.120.260">
    <property type="entry name" value="Galactose-binding domain-like"/>
    <property type="match status" value="1"/>
</dbReference>
<comment type="caution">
    <text evidence="1">The sequence shown here is derived from an EMBL/GenBank/DDBJ whole genome shotgun (WGS) entry which is preliminary data.</text>
</comment>
<proteinExistence type="predicted"/>
<name>A0A7X2Z334_9BACL</name>
<evidence type="ECO:0000313" key="1">
    <source>
        <dbReference type="EMBL" id="MUG46118.1"/>
    </source>
</evidence>
<dbReference type="Proteomes" id="UP000447876">
    <property type="component" value="Unassembled WGS sequence"/>
</dbReference>